<organism evidence="2 3">
    <name type="scientific">Vanessa tameamea</name>
    <name type="common">Kamehameha butterfly</name>
    <dbReference type="NCBI Taxonomy" id="334116"/>
    <lineage>
        <taxon>Eukaryota</taxon>
        <taxon>Metazoa</taxon>
        <taxon>Ecdysozoa</taxon>
        <taxon>Arthropoda</taxon>
        <taxon>Hexapoda</taxon>
        <taxon>Insecta</taxon>
        <taxon>Pterygota</taxon>
        <taxon>Neoptera</taxon>
        <taxon>Endopterygota</taxon>
        <taxon>Lepidoptera</taxon>
        <taxon>Glossata</taxon>
        <taxon>Ditrysia</taxon>
        <taxon>Papilionoidea</taxon>
        <taxon>Nymphalidae</taxon>
        <taxon>Nymphalinae</taxon>
        <taxon>Vanessa</taxon>
    </lineage>
</organism>
<keyword evidence="1" id="KW-0175">Coiled coil</keyword>
<dbReference type="Proteomes" id="UP001652626">
    <property type="component" value="Chromosome 31"/>
</dbReference>
<name>A0A8B8I8B1_VANTA</name>
<dbReference type="OrthoDB" id="7464812at2759"/>
<proteinExistence type="predicted"/>
<feature type="coiled-coil region" evidence="1">
    <location>
        <begin position="125"/>
        <end position="152"/>
    </location>
</feature>
<evidence type="ECO:0000313" key="3">
    <source>
        <dbReference type="RefSeq" id="XP_026492567.2"/>
    </source>
</evidence>
<dbReference type="GeneID" id="113398174"/>
<dbReference type="OMA" id="TITDYED"/>
<evidence type="ECO:0000256" key="1">
    <source>
        <dbReference type="SAM" id="Coils"/>
    </source>
</evidence>
<sequence length="241" mass="28083">MSAFKALRDVSNKFENELRKLSTELFSAKIDDAFEDNISKKMRDLALFSSKLRLLQAKPLSVTPQVTEIPKNEQTTISDYTDTVTWKIIEQQVVKTLTQMHAVKNLITTSSRELDPELVERKEKIIEQLQKYREHESQLRHLEAVLQEKEDELLHTRQIWDESLSNLKDSQKLPQNEEIATGPLYKKLQVLISKMELMRWLIAKLVTSRTGGYDWATDPHKRLNALALARQHHTIQDYTES</sequence>
<accession>A0A8B8I8B1</accession>
<keyword evidence="2" id="KW-1185">Reference proteome</keyword>
<dbReference type="RefSeq" id="XP_026492567.2">
    <property type="nucleotide sequence ID" value="XM_026636782.2"/>
</dbReference>
<dbReference type="AlphaFoldDB" id="A0A8B8I8B1"/>
<protein>
    <submittedName>
        <fullName evidence="3">Uncharacterized protein LOC113398174</fullName>
    </submittedName>
</protein>
<gene>
    <name evidence="3" type="primary">LOC113398174</name>
</gene>
<evidence type="ECO:0000313" key="2">
    <source>
        <dbReference type="Proteomes" id="UP001652626"/>
    </source>
</evidence>
<reference evidence="3" key="1">
    <citation type="submission" date="2025-08" db="UniProtKB">
        <authorList>
            <consortium name="RefSeq"/>
        </authorList>
    </citation>
    <scope>IDENTIFICATION</scope>
    <source>
        <tissue evidence="3">Whole body</tissue>
    </source>
</reference>